<name>A0A2S6NBS0_RHOGL</name>
<evidence type="ECO:0000256" key="1">
    <source>
        <dbReference type="ARBA" id="ARBA00022679"/>
    </source>
</evidence>
<dbReference type="AlphaFoldDB" id="A0A2S6NBS0"/>
<dbReference type="GO" id="GO:0009103">
    <property type="term" value="P:lipopolysaccharide biosynthetic process"/>
    <property type="evidence" value="ECO:0007669"/>
    <property type="project" value="TreeGrafter"/>
</dbReference>
<protein>
    <recommendedName>
        <fullName evidence="2">Glycosyl transferase family 1 domain-containing protein</fullName>
    </recommendedName>
</protein>
<evidence type="ECO:0000313" key="3">
    <source>
        <dbReference type="EMBL" id="PPQ32070.1"/>
    </source>
</evidence>
<evidence type="ECO:0000313" key="4">
    <source>
        <dbReference type="Proteomes" id="UP000239724"/>
    </source>
</evidence>
<feature type="domain" description="Glycosyl transferase family 1" evidence="2">
    <location>
        <begin position="205"/>
        <end position="351"/>
    </location>
</feature>
<proteinExistence type="predicted"/>
<reference evidence="3 4" key="1">
    <citation type="journal article" date="2018" name="Arch. Microbiol.">
        <title>New insights into the metabolic potential of the phototrophic purple bacterium Rhodopila globiformis DSM 161(T) from its draft genome sequence and evidence for a vanadium-dependent nitrogenase.</title>
        <authorList>
            <person name="Imhoff J.F."/>
            <person name="Rahn T."/>
            <person name="Kunzel S."/>
            <person name="Neulinger S.C."/>
        </authorList>
    </citation>
    <scope>NUCLEOTIDE SEQUENCE [LARGE SCALE GENOMIC DNA]</scope>
    <source>
        <strain evidence="3 4">DSM 161</strain>
    </source>
</reference>
<sequence length="799" mass="86897">MAVMMDEREQERMAWRRESPTIVVDMRCLQDPHYTSRGVGRHALTLLRHAPPGWHLSGLVDPALPALLPAARAAVQSIYINAYAASGAARPGSPPAGFITLSPMTHDPLFSARLLTDPNLLRVAVVYDFIPWRHPDRYLPGPAQRLEYANRLRWLARCDLFAPISKSAARDLMTLLGVPERSVAVTGCPLAPGFENAASAQPHQAPRHLLVVGGGDARKNPEVVIRAHARSGIMQRGRGIPLVVAGGYSPTSIDQFRAIAAAAGGRADLIEVPGHVPDEALVDLYGKALAVVSASRDEGFSIPVIEGMAAGVPCLVSDIPAHAELVPDSECRFPADDDAALLPKLERLATDAGWRTAVVEAQATVWPRFRAPDVGDRFWNGVRRRLSGPAPAVRRGYRPRIAMMSPLPPDRSGVADYTAATCEALGRFVELHVFTETANPTRLRNVASVRLLGELPHLSTGFDRAVSVVGNSHFHTRIFELLQRHGGACIAHDARMLLFYRYLLGQERALAVASKELGRLVTEDELNDWLDDEGKLETLFLSEIAESASPTIVHSPVTARMFAERYGTTAIYLPFSIYHPWSPEELTKDRRTEARRRLGLEPNEIAIATFGFVHANKAPEECVWALEVLRGWGIPATLHFVGQSDAGLSAPGLGPLVEQLGLTRYVRFAEGYVSDQMYRDYLIGADLAVQLRTYGFGGLSGGLLDCAAAGLPAVTNQSLGAAVGVPDYIRCIPDAISPLLLAEALADLLAAGMAAERPEAERRAFSEQRSMDVYARHLCQALGFEPEHDVARPAMLETV</sequence>
<organism evidence="3 4">
    <name type="scientific">Rhodopila globiformis</name>
    <name type="common">Rhodopseudomonas globiformis</name>
    <dbReference type="NCBI Taxonomy" id="1071"/>
    <lineage>
        <taxon>Bacteria</taxon>
        <taxon>Pseudomonadati</taxon>
        <taxon>Pseudomonadota</taxon>
        <taxon>Alphaproteobacteria</taxon>
        <taxon>Acetobacterales</taxon>
        <taxon>Acetobacteraceae</taxon>
        <taxon>Rhodopila</taxon>
    </lineage>
</organism>
<dbReference type="InterPro" id="IPR001296">
    <property type="entry name" value="Glyco_trans_1"/>
</dbReference>
<dbReference type="Proteomes" id="UP000239724">
    <property type="component" value="Unassembled WGS sequence"/>
</dbReference>
<dbReference type="SUPFAM" id="SSF53756">
    <property type="entry name" value="UDP-Glycosyltransferase/glycogen phosphorylase"/>
    <property type="match status" value="2"/>
</dbReference>
<evidence type="ECO:0000259" key="2">
    <source>
        <dbReference type="Pfam" id="PF00534"/>
    </source>
</evidence>
<dbReference type="PANTHER" id="PTHR46401">
    <property type="entry name" value="GLYCOSYLTRANSFERASE WBBK-RELATED"/>
    <property type="match status" value="1"/>
</dbReference>
<dbReference type="Pfam" id="PF00534">
    <property type="entry name" value="Glycos_transf_1"/>
    <property type="match status" value="1"/>
</dbReference>
<accession>A0A2S6NBS0</accession>
<dbReference type="GO" id="GO:0016757">
    <property type="term" value="F:glycosyltransferase activity"/>
    <property type="evidence" value="ECO:0007669"/>
    <property type="project" value="InterPro"/>
</dbReference>
<gene>
    <name evidence="3" type="ORF">CCS01_16045</name>
</gene>
<keyword evidence="4" id="KW-1185">Reference proteome</keyword>
<dbReference type="Gene3D" id="3.40.50.2000">
    <property type="entry name" value="Glycogen Phosphorylase B"/>
    <property type="match status" value="4"/>
</dbReference>
<comment type="caution">
    <text evidence="3">The sequence shown here is derived from an EMBL/GenBank/DDBJ whole genome shotgun (WGS) entry which is preliminary data.</text>
</comment>
<keyword evidence="1" id="KW-0808">Transferase</keyword>
<dbReference type="PANTHER" id="PTHR46401:SF2">
    <property type="entry name" value="GLYCOSYLTRANSFERASE WBBK-RELATED"/>
    <property type="match status" value="1"/>
</dbReference>
<dbReference type="EMBL" id="NHRY01000175">
    <property type="protein sequence ID" value="PPQ32070.1"/>
    <property type="molecule type" value="Genomic_DNA"/>
</dbReference>